<comment type="subcellular location">
    <subcellularLocation>
        <location evidence="1">Cell membrane</location>
        <topology evidence="1">Multi-pass membrane protein</topology>
    </subcellularLocation>
</comment>
<evidence type="ECO:0000256" key="4">
    <source>
        <dbReference type="ARBA" id="ARBA00022679"/>
    </source>
</evidence>
<keyword evidence="4" id="KW-0808">Transferase</keyword>
<dbReference type="Pfam" id="PF09594">
    <property type="entry name" value="GT87"/>
    <property type="match status" value="1"/>
</dbReference>
<feature type="transmembrane region" description="Helical" evidence="8">
    <location>
        <begin position="188"/>
        <end position="206"/>
    </location>
</feature>
<dbReference type="GO" id="GO:0016758">
    <property type="term" value="F:hexosyltransferase activity"/>
    <property type="evidence" value="ECO:0007669"/>
    <property type="project" value="InterPro"/>
</dbReference>
<accession>A0AA46TDN9</accession>
<dbReference type="Proteomes" id="UP001156272">
    <property type="component" value="Segment"/>
</dbReference>
<evidence type="ECO:0000256" key="1">
    <source>
        <dbReference type="ARBA" id="ARBA00004651"/>
    </source>
</evidence>
<dbReference type="PANTHER" id="PTHR33908:SF11">
    <property type="entry name" value="MEMBRANE PROTEIN"/>
    <property type="match status" value="1"/>
</dbReference>
<gene>
    <name evidence="9" type="ORF">EJNHJLOP_00032</name>
</gene>
<evidence type="ECO:0000313" key="10">
    <source>
        <dbReference type="Proteomes" id="UP001156272"/>
    </source>
</evidence>
<dbReference type="PANTHER" id="PTHR33908">
    <property type="entry name" value="MANNOSYLTRANSFERASE YKCB-RELATED"/>
    <property type="match status" value="1"/>
</dbReference>
<evidence type="ECO:0008006" key="11">
    <source>
        <dbReference type="Google" id="ProtNLM"/>
    </source>
</evidence>
<evidence type="ECO:0000256" key="8">
    <source>
        <dbReference type="SAM" id="Phobius"/>
    </source>
</evidence>
<feature type="transmembrane region" description="Helical" evidence="8">
    <location>
        <begin position="333"/>
        <end position="355"/>
    </location>
</feature>
<organism evidence="9 10">
    <name type="scientific">Methanophagales virus PBV082</name>
    <dbReference type="NCBI Taxonomy" id="3071307"/>
    <lineage>
        <taxon>Viruses</taxon>
        <taxon>Viruses incertae sedis</taxon>
        <taxon>Itzamnaviridae</taxon>
        <taxon>Pletoitzamnavirus</taxon>
        <taxon>Pletoitzamnavirus pescaderoense</taxon>
    </lineage>
</organism>
<feature type="transmembrane region" description="Helical" evidence="8">
    <location>
        <begin position="113"/>
        <end position="134"/>
    </location>
</feature>
<dbReference type="GO" id="GO:0008610">
    <property type="term" value="P:lipid biosynthetic process"/>
    <property type="evidence" value="ECO:0007669"/>
    <property type="project" value="UniProtKB-ARBA"/>
</dbReference>
<dbReference type="InterPro" id="IPR018584">
    <property type="entry name" value="GT87"/>
</dbReference>
<feature type="transmembrane region" description="Helical" evidence="8">
    <location>
        <begin position="367"/>
        <end position="385"/>
    </location>
</feature>
<evidence type="ECO:0000313" key="9">
    <source>
        <dbReference type="EMBL" id="UYL64921.1"/>
    </source>
</evidence>
<evidence type="ECO:0000256" key="2">
    <source>
        <dbReference type="ARBA" id="ARBA00022475"/>
    </source>
</evidence>
<evidence type="ECO:0000256" key="3">
    <source>
        <dbReference type="ARBA" id="ARBA00022676"/>
    </source>
</evidence>
<protein>
    <recommendedName>
        <fullName evidence="11">Glycosyltransferase RgtA/B/C/D-like domain-containing protein</fullName>
    </recommendedName>
</protein>
<keyword evidence="10" id="KW-1185">Reference proteome</keyword>
<keyword evidence="5 8" id="KW-0812">Transmembrane</keyword>
<sequence>MRKWLFALFGIAVAVKLAILSIAQFQQPLIVMDETLYFLQAKEIWTNHTYILPHRTFGAQYPPLYPLLLSPLTVIADVNLRYMSGLAVNAILSSLLIFPVFEIARMYLNERKAFIVSAITVFAPLSLTYSFVWMSENLYFLLFAYSVLWILRKERVKAGIGVGLATLTKVIGLALIPFMIWKFRKHSVIPLALILSLASTHFLLCLTETGEATGYHYSPHSPSSPFFVQSFLAFTYLACATAPSLLNFDFRRHCDIIALALTYTLTVAFASQLPLAHGRYYECLIPILLIPVFDEFAKTRAKAVALCVVAYLFFALPTLIHTDLVNASLTLPIIFSITFTPLIVFAIAFALLYAYILAKDEKCRNGIALILLTFILIGSSVVNLYNIHKISTEERECVMFKQLKQSSGRNVAFLADKEEWWANYCLCCFYAQHFLPLTSSPTTKYLIVEKKGINEGQRHIARLERCGESDEVLVVEEVK</sequence>
<dbReference type="GO" id="GO:0005886">
    <property type="term" value="C:plasma membrane"/>
    <property type="evidence" value="ECO:0007669"/>
    <property type="project" value="UniProtKB-SubCell"/>
</dbReference>
<feature type="transmembrane region" description="Helical" evidence="8">
    <location>
        <begin position="226"/>
        <end position="246"/>
    </location>
</feature>
<dbReference type="EMBL" id="OP413839">
    <property type="protein sequence ID" value="UYL64921.1"/>
    <property type="molecule type" value="Genomic_DNA"/>
</dbReference>
<feature type="transmembrane region" description="Helical" evidence="8">
    <location>
        <begin position="82"/>
        <end position="101"/>
    </location>
</feature>
<keyword evidence="6 8" id="KW-1133">Transmembrane helix</keyword>
<feature type="transmembrane region" description="Helical" evidence="8">
    <location>
        <begin position="158"/>
        <end position="181"/>
    </location>
</feature>
<feature type="transmembrane region" description="Helical" evidence="8">
    <location>
        <begin position="303"/>
        <end position="321"/>
    </location>
</feature>
<name>A0AA46TDN9_9VIRU</name>
<keyword evidence="2" id="KW-1003">Cell membrane</keyword>
<keyword evidence="7 8" id="KW-0472">Membrane</keyword>
<dbReference type="InterPro" id="IPR050297">
    <property type="entry name" value="LipidA_mod_glycosyltrf_83"/>
</dbReference>
<evidence type="ECO:0000256" key="7">
    <source>
        <dbReference type="ARBA" id="ARBA00023136"/>
    </source>
</evidence>
<reference evidence="9 10" key="1">
    <citation type="submission" date="2022-09" db="EMBL/GenBank/DDBJ databases">
        <title>Evolutionary Diversification of Methanotrophic Ca. Methanophagales (ANME-1) and Their Expansive Virome.</title>
        <authorList>
            <person name="Laso-Perez R."/>
            <person name="Wu F."/>
            <person name="Cremiere A."/>
            <person name="Speth D.R."/>
            <person name="Magyar J.S."/>
            <person name="Krupovic M."/>
            <person name="Orphan V.J."/>
        </authorList>
    </citation>
    <scope>NUCLEOTIDE SEQUENCE [LARGE SCALE GENOMIC DNA]</scope>
    <source>
        <strain evidence="9">PBV082</strain>
    </source>
</reference>
<proteinExistence type="predicted"/>
<evidence type="ECO:0000256" key="5">
    <source>
        <dbReference type="ARBA" id="ARBA00022692"/>
    </source>
</evidence>
<keyword evidence="3" id="KW-0328">Glycosyltransferase</keyword>
<dbReference type="GO" id="GO:0016763">
    <property type="term" value="F:pentosyltransferase activity"/>
    <property type="evidence" value="ECO:0007669"/>
    <property type="project" value="TreeGrafter"/>
</dbReference>
<evidence type="ECO:0000256" key="6">
    <source>
        <dbReference type="ARBA" id="ARBA00022989"/>
    </source>
</evidence>